<feature type="chain" id="PRO_5047425637" description="PRC-barrel domain-containing protein" evidence="1">
    <location>
        <begin position="23"/>
        <end position="135"/>
    </location>
</feature>
<evidence type="ECO:0000313" key="4">
    <source>
        <dbReference type="Proteomes" id="UP001429580"/>
    </source>
</evidence>
<keyword evidence="1" id="KW-0732">Signal</keyword>
<dbReference type="PANTHER" id="PTHR36505:SF1">
    <property type="entry name" value="BLR1072 PROTEIN"/>
    <property type="match status" value="1"/>
</dbReference>
<evidence type="ECO:0000259" key="2">
    <source>
        <dbReference type="Pfam" id="PF05239"/>
    </source>
</evidence>
<comment type="caution">
    <text evidence="3">The sequence shown here is derived from an EMBL/GenBank/DDBJ whole genome shotgun (WGS) entry which is preliminary data.</text>
</comment>
<feature type="signal peptide" evidence="1">
    <location>
        <begin position="1"/>
        <end position="22"/>
    </location>
</feature>
<dbReference type="InterPro" id="IPR027275">
    <property type="entry name" value="PRC-brl_dom"/>
</dbReference>
<evidence type="ECO:0000313" key="3">
    <source>
        <dbReference type="EMBL" id="NIJ56408.1"/>
    </source>
</evidence>
<accession>A0ABX0UTX5</accession>
<evidence type="ECO:0000256" key="1">
    <source>
        <dbReference type="SAM" id="SignalP"/>
    </source>
</evidence>
<sequence>MRNIVFGAVLLSSAALAVPALAQTAPTPASPAAVAPVSAASVLSSNLIGLNVANAGNETIGEIKDLVLGTGNELTGIVVSVGGFLGLGEHYVVLDPSTVAVTYNETDKKWEARANATAEQLKAAPAFKYEGKWKS</sequence>
<gene>
    <name evidence="3" type="ORF">FHS82_000221</name>
</gene>
<keyword evidence="4" id="KW-1185">Reference proteome</keyword>
<dbReference type="Gene3D" id="2.30.30.240">
    <property type="entry name" value="PRC-barrel domain"/>
    <property type="match status" value="1"/>
</dbReference>
<protein>
    <recommendedName>
        <fullName evidence="2">PRC-barrel domain-containing protein</fullName>
    </recommendedName>
</protein>
<reference evidence="3 4" key="1">
    <citation type="submission" date="2020-03" db="EMBL/GenBank/DDBJ databases">
        <title>Genomic Encyclopedia of Type Strains, Phase IV (KMG-IV): sequencing the most valuable type-strain genomes for metagenomic binning, comparative biology and taxonomic classification.</title>
        <authorList>
            <person name="Goeker M."/>
        </authorList>
    </citation>
    <scope>NUCLEOTIDE SEQUENCE [LARGE SCALE GENOMIC DNA]</scope>
    <source>
        <strain evidence="3 4">DSM 103870</strain>
    </source>
</reference>
<feature type="domain" description="PRC-barrel" evidence="2">
    <location>
        <begin position="44"/>
        <end position="95"/>
    </location>
</feature>
<dbReference type="SUPFAM" id="SSF50346">
    <property type="entry name" value="PRC-barrel domain"/>
    <property type="match status" value="1"/>
</dbReference>
<dbReference type="Proteomes" id="UP001429580">
    <property type="component" value="Unassembled WGS sequence"/>
</dbReference>
<proteinExistence type="predicted"/>
<dbReference type="PANTHER" id="PTHR36505">
    <property type="entry name" value="BLR1072 PROTEIN"/>
    <property type="match status" value="1"/>
</dbReference>
<dbReference type="Pfam" id="PF05239">
    <property type="entry name" value="PRC"/>
    <property type="match status" value="1"/>
</dbReference>
<dbReference type="InterPro" id="IPR011033">
    <property type="entry name" value="PRC_barrel-like_sf"/>
</dbReference>
<organism evidence="3 4">
    <name type="scientific">Pseudochelatococcus lubricantis</name>
    <dbReference type="NCBI Taxonomy" id="1538102"/>
    <lineage>
        <taxon>Bacteria</taxon>
        <taxon>Pseudomonadati</taxon>
        <taxon>Pseudomonadota</taxon>
        <taxon>Alphaproteobacteria</taxon>
        <taxon>Hyphomicrobiales</taxon>
        <taxon>Chelatococcaceae</taxon>
        <taxon>Pseudochelatococcus</taxon>
    </lineage>
</organism>
<dbReference type="EMBL" id="JAASQI010000001">
    <property type="protein sequence ID" value="NIJ56408.1"/>
    <property type="molecule type" value="Genomic_DNA"/>
</dbReference>
<dbReference type="RefSeq" id="WP_166947855.1">
    <property type="nucleotide sequence ID" value="NZ_JAASQI010000001.1"/>
</dbReference>
<name>A0ABX0UTX5_9HYPH</name>